<protein>
    <submittedName>
        <fullName evidence="2">Uncharacterized protein</fullName>
    </submittedName>
</protein>
<name>A0A645G0L6_9ZZZZ</name>
<reference evidence="2" key="1">
    <citation type="submission" date="2019-08" db="EMBL/GenBank/DDBJ databases">
        <authorList>
            <person name="Kucharzyk K."/>
            <person name="Murdoch R.W."/>
            <person name="Higgins S."/>
            <person name="Loffler F."/>
        </authorList>
    </citation>
    <scope>NUCLEOTIDE SEQUENCE</scope>
</reference>
<accession>A0A645G0L6</accession>
<feature type="region of interest" description="Disordered" evidence="1">
    <location>
        <begin position="1"/>
        <end position="88"/>
    </location>
</feature>
<comment type="caution">
    <text evidence="2">The sequence shown here is derived from an EMBL/GenBank/DDBJ whole genome shotgun (WGS) entry which is preliminary data.</text>
</comment>
<evidence type="ECO:0000256" key="1">
    <source>
        <dbReference type="SAM" id="MobiDB-lite"/>
    </source>
</evidence>
<proteinExistence type="predicted"/>
<dbReference type="AlphaFoldDB" id="A0A645G0L6"/>
<gene>
    <name evidence="2" type="ORF">SDC9_166851</name>
</gene>
<evidence type="ECO:0000313" key="2">
    <source>
        <dbReference type="EMBL" id="MPN19482.1"/>
    </source>
</evidence>
<dbReference type="EMBL" id="VSSQ01067044">
    <property type="protein sequence ID" value="MPN19482.1"/>
    <property type="molecule type" value="Genomic_DNA"/>
</dbReference>
<organism evidence="2">
    <name type="scientific">bioreactor metagenome</name>
    <dbReference type="NCBI Taxonomy" id="1076179"/>
    <lineage>
        <taxon>unclassified sequences</taxon>
        <taxon>metagenomes</taxon>
        <taxon>ecological metagenomes</taxon>
    </lineage>
</organism>
<feature type="compositionally biased region" description="Basic and acidic residues" evidence="1">
    <location>
        <begin position="43"/>
        <end position="53"/>
    </location>
</feature>
<sequence length="88" mass="10012">MDEAGGQENRLAVHQPAGERQKVLQGFPYAGRRPNPRRRGLRHERNVQPENHEISAAGQHPVRPFREQRRNKHRSHRQQAVGAAGTAI</sequence>